<dbReference type="Gene3D" id="2.60.40.1180">
    <property type="entry name" value="Golgi alpha-mannosidase II"/>
    <property type="match status" value="1"/>
</dbReference>
<dbReference type="InterPro" id="IPR017853">
    <property type="entry name" value="GH"/>
</dbReference>
<gene>
    <name evidence="6" type="ORF">DW243_10020</name>
    <name evidence="5" type="ORF">LIQ08_09375</name>
</gene>
<dbReference type="AlphaFoldDB" id="A0A414UUW3"/>
<reference evidence="5" key="2">
    <citation type="submission" date="2021-10" db="EMBL/GenBank/DDBJ databases">
        <title>Collection of gut derived symbiotic bacterial strains cultured from healthy donors.</title>
        <authorList>
            <person name="Lin H."/>
            <person name="Littmann E."/>
            <person name="Claire K."/>
            <person name="Pamer E."/>
        </authorList>
    </citation>
    <scope>NUCLEOTIDE SEQUENCE</scope>
    <source>
        <strain evidence="5">MSK.23.18</strain>
    </source>
</reference>
<dbReference type="Gene3D" id="2.60.40.10">
    <property type="entry name" value="Immunoglobulins"/>
    <property type="match status" value="1"/>
</dbReference>
<evidence type="ECO:0000256" key="1">
    <source>
        <dbReference type="ARBA" id="ARBA00008061"/>
    </source>
</evidence>
<keyword evidence="3" id="KW-0326">Glycosidase</keyword>
<dbReference type="SMART" id="SM00642">
    <property type="entry name" value="Aamy"/>
    <property type="match status" value="1"/>
</dbReference>
<dbReference type="PANTHER" id="PTHR10357:SF210">
    <property type="entry name" value="MALTODEXTRIN GLUCOSIDASE"/>
    <property type="match status" value="1"/>
</dbReference>
<dbReference type="Pfam" id="PF00128">
    <property type="entry name" value="Alpha-amylase"/>
    <property type="match status" value="2"/>
</dbReference>
<dbReference type="GO" id="GO:0005975">
    <property type="term" value="P:carbohydrate metabolic process"/>
    <property type="evidence" value="ECO:0007669"/>
    <property type="project" value="InterPro"/>
</dbReference>
<evidence type="ECO:0000313" key="5">
    <source>
        <dbReference type="EMBL" id="MCB5619359.1"/>
    </source>
</evidence>
<accession>A0A414UUW3</accession>
<reference evidence="6 7" key="1">
    <citation type="submission" date="2018-08" db="EMBL/GenBank/DDBJ databases">
        <title>A genome reference for cultivated species of the human gut microbiota.</title>
        <authorList>
            <person name="Zou Y."/>
            <person name="Xue W."/>
            <person name="Luo G."/>
        </authorList>
    </citation>
    <scope>NUCLEOTIDE SEQUENCE [LARGE SCALE GENOMIC DNA]</scope>
    <source>
        <strain evidence="6 7">AM21-18</strain>
    </source>
</reference>
<dbReference type="InterPro" id="IPR014756">
    <property type="entry name" value="Ig_E-set"/>
</dbReference>
<dbReference type="SUPFAM" id="SSF81296">
    <property type="entry name" value="E set domains"/>
    <property type="match status" value="1"/>
</dbReference>
<dbReference type="InterPro" id="IPR004185">
    <property type="entry name" value="Glyco_hydro_13_lg-like_dom"/>
</dbReference>
<organism evidence="6 7">
    <name type="scientific">Mediterraneibacter gnavus</name>
    <name type="common">Ruminococcus gnavus</name>
    <dbReference type="NCBI Taxonomy" id="33038"/>
    <lineage>
        <taxon>Bacteria</taxon>
        <taxon>Bacillati</taxon>
        <taxon>Bacillota</taxon>
        <taxon>Clostridia</taxon>
        <taxon>Lachnospirales</taxon>
        <taxon>Lachnospiraceae</taxon>
        <taxon>Mediterraneibacter</taxon>
    </lineage>
</organism>
<dbReference type="RefSeq" id="WP_117994414.1">
    <property type="nucleotide sequence ID" value="NZ_BAABXJ010000001.1"/>
</dbReference>
<dbReference type="Pfam" id="PF02903">
    <property type="entry name" value="Alpha-amylase_N"/>
    <property type="match status" value="1"/>
</dbReference>
<protein>
    <submittedName>
        <fullName evidence="6">Glycoside hydrolase family 13 protein</fullName>
    </submittedName>
</protein>
<dbReference type="EMBL" id="QRIS01000015">
    <property type="protein sequence ID" value="RHG83700.1"/>
    <property type="molecule type" value="Genomic_DNA"/>
</dbReference>
<dbReference type="Gene3D" id="3.20.20.80">
    <property type="entry name" value="Glycosidases"/>
    <property type="match status" value="1"/>
</dbReference>
<dbReference type="InterPro" id="IPR013780">
    <property type="entry name" value="Glyco_hydro_b"/>
</dbReference>
<name>A0A414UUW3_MEDGN</name>
<dbReference type="CDD" id="cd02857">
    <property type="entry name" value="E_set_CDase_PDE_N"/>
    <property type="match status" value="1"/>
</dbReference>
<dbReference type="InterPro" id="IPR006047">
    <property type="entry name" value="GH13_cat_dom"/>
</dbReference>
<dbReference type="CDD" id="cd11338">
    <property type="entry name" value="AmyAc_CMD"/>
    <property type="match status" value="1"/>
</dbReference>
<dbReference type="Proteomes" id="UP001297370">
    <property type="component" value="Unassembled WGS sequence"/>
</dbReference>
<dbReference type="Proteomes" id="UP000283981">
    <property type="component" value="Unassembled WGS sequence"/>
</dbReference>
<proteinExistence type="inferred from homology"/>
<dbReference type="SUPFAM" id="SSF51011">
    <property type="entry name" value="Glycosyl hydrolase domain"/>
    <property type="match status" value="1"/>
</dbReference>
<keyword evidence="2 6" id="KW-0378">Hydrolase</keyword>
<evidence type="ECO:0000259" key="4">
    <source>
        <dbReference type="SMART" id="SM00642"/>
    </source>
</evidence>
<evidence type="ECO:0000256" key="2">
    <source>
        <dbReference type="ARBA" id="ARBA00022801"/>
    </source>
</evidence>
<dbReference type="PANTHER" id="PTHR10357">
    <property type="entry name" value="ALPHA-AMYLASE FAMILY MEMBER"/>
    <property type="match status" value="1"/>
</dbReference>
<evidence type="ECO:0000256" key="3">
    <source>
        <dbReference type="ARBA" id="ARBA00023295"/>
    </source>
</evidence>
<comment type="caution">
    <text evidence="6">The sequence shown here is derived from an EMBL/GenBank/DDBJ whole genome shotgun (WGS) entry which is preliminary data.</text>
</comment>
<evidence type="ECO:0000313" key="6">
    <source>
        <dbReference type="EMBL" id="RHG83700.1"/>
    </source>
</evidence>
<dbReference type="GO" id="GO:0004553">
    <property type="term" value="F:hydrolase activity, hydrolyzing O-glycosyl compounds"/>
    <property type="evidence" value="ECO:0007669"/>
    <property type="project" value="InterPro"/>
</dbReference>
<dbReference type="SUPFAM" id="SSF51445">
    <property type="entry name" value="(Trans)glycosidases"/>
    <property type="match status" value="1"/>
</dbReference>
<dbReference type="EMBL" id="JAJBOM010000011">
    <property type="protein sequence ID" value="MCB5619359.1"/>
    <property type="molecule type" value="Genomic_DNA"/>
</dbReference>
<sequence length="693" mass="80469">MNKNALFCDGTSDYVIPAEPGIHEKVRLRFRTARDDAQEVCLISGGEALQMQKISSGEVFDYYETEVQLTDTMFVYYFRIKSESEELCYHRCGVSEHPVEYYNFRIMPGFSTPAWAKGAVMYQIFVDRFCNGDPSNDVEDGEYVYIGEPVCKVKDWNEFPEAMDIRRFHGGDLQGVLDKLDYLEELGVEVIYFNPLFVSPSNHKYDIQDYDYIDPHYGVIIEDGGEVLPEGEKDNTRATKYQKRTGDIRNLEASNRLFAKLVEEMHTRGMRVILDGVFNHCGSFNKWMDRERIYEPQPEYEKGAYVSAQSPYRDFFHFFDEREEAWPYNKNYDGWWGHDTLPKLNYEDSPTLEEYILNIGKKWVSPPYNADGWRLDVAADLGYSNEYNHIFWENFRKAVKSANPQALILAEHYGDPGEWLQGDEWDSVMNYDAFMEPLTWFLTGMEKHSDERRTDLWGNADNFVNTMNHFMASMLTPSLQVAMNELSNHDHSRFLTRTNHIVGRVAQLGSKAAEEGINLAVMREAVAVQMTWVGAPTVYYGDEAGVCGFTDPDSRRTYPWGQENRELVEFHKEMIRIHKREKPLRTGSLKMLSWSSNVLAYARFQEGEQIIVVLNNSKELKEVTIPVWQAEVPMKGKMERLMYSWEKSYTTERDIYLVEDGETVVNMGKHSVLIMKPVREMQVDEYGKESSSN</sequence>
<evidence type="ECO:0000313" key="7">
    <source>
        <dbReference type="Proteomes" id="UP000283981"/>
    </source>
</evidence>
<dbReference type="InterPro" id="IPR013783">
    <property type="entry name" value="Ig-like_fold"/>
</dbReference>
<feature type="domain" description="Glycosyl hydrolase family 13 catalytic" evidence="4">
    <location>
        <begin position="123"/>
        <end position="578"/>
    </location>
</feature>
<comment type="similarity">
    <text evidence="1">Belongs to the glycosyl hydrolase 13 family.</text>
</comment>